<name>A0AAE0Y4Z0_9GAST</name>
<protein>
    <submittedName>
        <fullName evidence="1">Uncharacterized protein</fullName>
    </submittedName>
</protein>
<organism evidence="1 2">
    <name type="scientific">Elysia crispata</name>
    <name type="common">lettuce slug</name>
    <dbReference type="NCBI Taxonomy" id="231223"/>
    <lineage>
        <taxon>Eukaryota</taxon>
        <taxon>Metazoa</taxon>
        <taxon>Spiralia</taxon>
        <taxon>Lophotrochozoa</taxon>
        <taxon>Mollusca</taxon>
        <taxon>Gastropoda</taxon>
        <taxon>Heterobranchia</taxon>
        <taxon>Euthyneura</taxon>
        <taxon>Panpulmonata</taxon>
        <taxon>Sacoglossa</taxon>
        <taxon>Placobranchoidea</taxon>
        <taxon>Plakobranchidae</taxon>
        <taxon>Elysia</taxon>
    </lineage>
</organism>
<reference evidence="1" key="1">
    <citation type="journal article" date="2023" name="G3 (Bethesda)">
        <title>A reference genome for the long-term kleptoplast-retaining sea slug Elysia crispata morphotype clarki.</title>
        <authorList>
            <person name="Eastman K.E."/>
            <person name="Pendleton A.L."/>
            <person name="Shaikh M.A."/>
            <person name="Suttiyut T."/>
            <person name="Ogas R."/>
            <person name="Tomko P."/>
            <person name="Gavelis G."/>
            <person name="Widhalm J.R."/>
            <person name="Wisecaver J.H."/>
        </authorList>
    </citation>
    <scope>NUCLEOTIDE SEQUENCE</scope>
    <source>
        <strain evidence="1">ECLA1</strain>
    </source>
</reference>
<evidence type="ECO:0000313" key="1">
    <source>
        <dbReference type="EMBL" id="KAK3732184.1"/>
    </source>
</evidence>
<keyword evidence="2" id="KW-1185">Reference proteome</keyword>
<proteinExistence type="predicted"/>
<evidence type="ECO:0000313" key="2">
    <source>
        <dbReference type="Proteomes" id="UP001283361"/>
    </source>
</evidence>
<comment type="caution">
    <text evidence="1">The sequence shown here is derived from an EMBL/GenBank/DDBJ whole genome shotgun (WGS) entry which is preliminary data.</text>
</comment>
<accession>A0AAE0Y4Z0</accession>
<dbReference type="EMBL" id="JAWDGP010006980">
    <property type="protein sequence ID" value="KAK3732184.1"/>
    <property type="molecule type" value="Genomic_DNA"/>
</dbReference>
<sequence length="84" mass="9636">MQEIERLAEEICLAASGRATVALQNEERRDMEGQEKNSRRGSKLFLFREATRSIRLLVGLVRDPFFKDLVLYGLVVVGKLVRRS</sequence>
<dbReference type="AlphaFoldDB" id="A0AAE0Y4Z0"/>
<dbReference type="Proteomes" id="UP001283361">
    <property type="component" value="Unassembled WGS sequence"/>
</dbReference>
<gene>
    <name evidence="1" type="ORF">RRG08_026566</name>
</gene>